<dbReference type="InterPro" id="IPR024520">
    <property type="entry name" value="DUF3558"/>
</dbReference>
<evidence type="ECO:0000256" key="2">
    <source>
        <dbReference type="SAM" id="SignalP"/>
    </source>
</evidence>
<proteinExistence type="predicted"/>
<reference evidence="3 4" key="1">
    <citation type="submission" date="2016-04" db="EMBL/GenBank/DDBJ databases">
        <title>Complete genome sequence and analysis of deep-sea sediment isolate, Amycolatopsis sp. WP1.</title>
        <authorList>
            <person name="Wang H."/>
            <person name="Chen S."/>
            <person name="Wu Q."/>
        </authorList>
    </citation>
    <scope>NUCLEOTIDE SEQUENCE [LARGE SCALE GENOMIC DNA]</scope>
    <source>
        <strain evidence="3 4">WP1</strain>
    </source>
</reference>
<keyword evidence="2" id="KW-0732">Signal</keyword>
<dbReference type="Pfam" id="PF12079">
    <property type="entry name" value="DUF3558"/>
    <property type="match status" value="1"/>
</dbReference>
<dbReference type="EMBL" id="CP015163">
    <property type="protein sequence ID" value="AXB43039.1"/>
    <property type="molecule type" value="Genomic_DNA"/>
</dbReference>
<feature type="chain" id="PRO_5038368416" description="DUF3558 domain-containing protein" evidence="2">
    <location>
        <begin position="22"/>
        <end position="212"/>
    </location>
</feature>
<name>A0A344L4R5_9PSEU</name>
<organism evidence="3 4">
    <name type="scientific">Amycolatopsis albispora</name>
    <dbReference type="NCBI Taxonomy" id="1804986"/>
    <lineage>
        <taxon>Bacteria</taxon>
        <taxon>Bacillati</taxon>
        <taxon>Actinomycetota</taxon>
        <taxon>Actinomycetes</taxon>
        <taxon>Pseudonocardiales</taxon>
        <taxon>Pseudonocardiaceae</taxon>
        <taxon>Amycolatopsis</taxon>
    </lineage>
</organism>
<dbReference type="Proteomes" id="UP000250434">
    <property type="component" value="Chromosome"/>
</dbReference>
<dbReference type="OrthoDB" id="3637277at2"/>
<dbReference type="AlphaFoldDB" id="A0A344L4R5"/>
<evidence type="ECO:0008006" key="5">
    <source>
        <dbReference type="Google" id="ProtNLM"/>
    </source>
</evidence>
<feature type="compositionally biased region" description="Low complexity" evidence="1">
    <location>
        <begin position="34"/>
        <end position="45"/>
    </location>
</feature>
<protein>
    <recommendedName>
        <fullName evidence="5">DUF3558 domain-containing protein</fullName>
    </recommendedName>
</protein>
<accession>A0A344L4R5</accession>
<feature type="region of interest" description="Disordered" evidence="1">
    <location>
        <begin position="21"/>
        <end position="60"/>
    </location>
</feature>
<keyword evidence="4" id="KW-1185">Reference proteome</keyword>
<evidence type="ECO:0000313" key="3">
    <source>
        <dbReference type="EMBL" id="AXB43039.1"/>
    </source>
</evidence>
<feature type="signal peptide" evidence="2">
    <location>
        <begin position="1"/>
        <end position="21"/>
    </location>
</feature>
<dbReference type="PROSITE" id="PS51257">
    <property type="entry name" value="PROKAR_LIPOPROTEIN"/>
    <property type="match status" value="1"/>
</dbReference>
<evidence type="ECO:0000256" key="1">
    <source>
        <dbReference type="SAM" id="MobiDB-lite"/>
    </source>
</evidence>
<dbReference type="RefSeq" id="WP_113692289.1">
    <property type="nucleotide sequence ID" value="NZ_CP015163.1"/>
</dbReference>
<evidence type="ECO:0000313" key="4">
    <source>
        <dbReference type="Proteomes" id="UP000250434"/>
    </source>
</evidence>
<sequence>MNKLTATTLLVAVAASLAACSGETGGNPRPAEPAASTGATGSSAADQPGGPKIANPLDVSPYLGNPCELTPLPKLAAAGYTEPGEPKTEDDVAKVLAGPSCHWSGAEPGVGMTVQVQTGNRDSGIGGVAGLEKAKQSRQLGFLEQTEDIGGYPAYFAGQSDRRATGNCGLAVGIADDLTFTVTSLGYQGAQDSCENSVRVAGIVIDTLKGGA</sequence>
<gene>
    <name evidence="3" type="ORF">A4R43_11175</name>
</gene>
<dbReference type="KEGG" id="aab:A4R43_11175"/>